<dbReference type="Pfam" id="PF00355">
    <property type="entry name" value="Rieske"/>
    <property type="match status" value="1"/>
</dbReference>
<organism evidence="7 8">
    <name type="scientific">Diversispora eburnea</name>
    <dbReference type="NCBI Taxonomy" id="1213867"/>
    <lineage>
        <taxon>Eukaryota</taxon>
        <taxon>Fungi</taxon>
        <taxon>Fungi incertae sedis</taxon>
        <taxon>Mucoromycota</taxon>
        <taxon>Glomeromycotina</taxon>
        <taxon>Glomeromycetes</taxon>
        <taxon>Diversisporales</taxon>
        <taxon>Diversisporaceae</taxon>
        <taxon>Diversispora</taxon>
    </lineage>
</organism>
<dbReference type="InterPro" id="IPR036922">
    <property type="entry name" value="Rieske_2Fe-2S_sf"/>
</dbReference>
<dbReference type="GO" id="GO:0046872">
    <property type="term" value="F:metal ion binding"/>
    <property type="evidence" value="ECO:0007669"/>
    <property type="project" value="UniProtKB-KW"/>
</dbReference>
<comment type="caution">
    <text evidence="7">The sequence shown here is derived from an EMBL/GenBank/DDBJ whole genome shotgun (WGS) entry which is preliminary data.</text>
</comment>
<dbReference type="GO" id="GO:0051537">
    <property type="term" value="F:2 iron, 2 sulfur cluster binding"/>
    <property type="evidence" value="ECO:0007669"/>
    <property type="project" value="UniProtKB-KW"/>
</dbReference>
<feature type="region of interest" description="Disordered" evidence="5">
    <location>
        <begin position="161"/>
        <end position="182"/>
    </location>
</feature>
<evidence type="ECO:0000256" key="5">
    <source>
        <dbReference type="SAM" id="MobiDB-lite"/>
    </source>
</evidence>
<evidence type="ECO:0000313" key="8">
    <source>
        <dbReference type="Proteomes" id="UP000789706"/>
    </source>
</evidence>
<keyword evidence="8" id="KW-1185">Reference proteome</keyword>
<sequence>MLHKQKKVFTNTKSSELLFASYLANMNVTNGTLKKRKSRENLKIDHTRIELLSNIKDLLYAAINRGYEVLGSKEIKENISNNKVQPLPSSLLENDKKPSLFLPPPNKKVDGNKLKVKTANGKIYQVDRWCPHDNADLNIKGVIIGSKLFCTKHNWSFDLEDGGTYSNEPEKSSINASPINVW</sequence>
<evidence type="ECO:0000256" key="4">
    <source>
        <dbReference type="ARBA" id="ARBA00023014"/>
    </source>
</evidence>
<feature type="compositionally biased region" description="Polar residues" evidence="5">
    <location>
        <begin position="164"/>
        <end position="182"/>
    </location>
</feature>
<keyword evidence="1" id="KW-0001">2Fe-2S</keyword>
<dbReference type="InterPro" id="IPR017941">
    <property type="entry name" value="Rieske_2Fe-2S"/>
</dbReference>
<feature type="domain" description="Rieske" evidence="6">
    <location>
        <begin position="84"/>
        <end position="182"/>
    </location>
</feature>
<gene>
    <name evidence="7" type="ORF">DEBURN_LOCUS4193</name>
</gene>
<evidence type="ECO:0000256" key="1">
    <source>
        <dbReference type="ARBA" id="ARBA00022714"/>
    </source>
</evidence>
<proteinExistence type="predicted"/>
<dbReference type="SUPFAM" id="SSF50022">
    <property type="entry name" value="ISP domain"/>
    <property type="match status" value="1"/>
</dbReference>
<dbReference type="PROSITE" id="PS51296">
    <property type="entry name" value="RIESKE"/>
    <property type="match status" value="1"/>
</dbReference>
<evidence type="ECO:0000256" key="3">
    <source>
        <dbReference type="ARBA" id="ARBA00023004"/>
    </source>
</evidence>
<dbReference type="Proteomes" id="UP000789706">
    <property type="component" value="Unassembled WGS sequence"/>
</dbReference>
<keyword evidence="2" id="KW-0479">Metal-binding</keyword>
<dbReference type="AlphaFoldDB" id="A0A9N8WJN4"/>
<dbReference type="OrthoDB" id="426882at2759"/>
<reference evidence="7" key="1">
    <citation type="submission" date="2021-06" db="EMBL/GenBank/DDBJ databases">
        <authorList>
            <person name="Kallberg Y."/>
            <person name="Tangrot J."/>
            <person name="Rosling A."/>
        </authorList>
    </citation>
    <scope>NUCLEOTIDE SEQUENCE</scope>
    <source>
        <strain evidence="7">AZ414A</strain>
    </source>
</reference>
<evidence type="ECO:0000256" key="2">
    <source>
        <dbReference type="ARBA" id="ARBA00022723"/>
    </source>
</evidence>
<name>A0A9N8WJN4_9GLOM</name>
<evidence type="ECO:0000313" key="7">
    <source>
        <dbReference type="EMBL" id="CAG8491333.1"/>
    </source>
</evidence>
<dbReference type="Gene3D" id="2.102.10.10">
    <property type="entry name" value="Rieske [2Fe-2S] iron-sulphur domain"/>
    <property type="match status" value="1"/>
</dbReference>
<evidence type="ECO:0000259" key="6">
    <source>
        <dbReference type="PROSITE" id="PS51296"/>
    </source>
</evidence>
<keyword evidence="4" id="KW-0411">Iron-sulfur</keyword>
<dbReference type="EMBL" id="CAJVPK010000303">
    <property type="protein sequence ID" value="CAG8491333.1"/>
    <property type="molecule type" value="Genomic_DNA"/>
</dbReference>
<accession>A0A9N8WJN4</accession>
<keyword evidence="3" id="KW-0408">Iron</keyword>
<protein>
    <submittedName>
        <fullName evidence="7">231_t:CDS:1</fullName>
    </submittedName>
</protein>